<dbReference type="GO" id="GO:0005524">
    <property type="term" value="F:ATP binding"/>
    <property type="evidence" value="ECO:0007669"/>
    <property type="project" value="UniProtKB-KW"/>
</dbReference>
<feature type="domain" description="ABC transporter" evidence="11">
    <location>
        <begin position="492"/>
        <end position="714"/>
    </location>
</feature>
<dbReference type="eggNOG" id="KOG0054">
    <property type="taxonomic scope" value="Eukaryota"/>
</dbReference>
<dbReference type="InterPro" id="IPR044726">
    <property type="entry name" value="ABCC_6TM_D2"/>
</dbReference>
<dbReference type="PANTHER" id="PTHR24223:SF443">
    <property type="entry name" value="MULTIDRUG-RESISTANCE LIKE PROTEIN 1, ISOFORM I"/>
    <property type="match status" value="1"/>
</dbReference>
<dbReference type="EMBL" id="GL376571">
    <property type="status" value="NOT_ANNOTATED_CDS"/>
    <property type="molecule type" value="Genomic_DNA"/>
</dbReference>
<evidence type="ECO:0000256" key="4">
    <source>
        <dbReference type="ARBA" id="ARBA00022737"/>
    </source>
</evidence>
<dbReference type="CDD" id="cd03244">
    <property type="entry name" value="ABCC_MRP_domain2"/>
    <property type="match status" value="1"/>
</dbReference>
<dbReference type="STRING" id="431595.K3X2G0"/>
<dbReference type="FunFam" id="3.40.50.300:FF:000630">
    <property type="entry name" value="ATP-binding cassette (ABC) transporter, putative"/>
    <property type="match status" value="1"/>
</dbReference>
<reference evidence="14" key="2">
    <citation type="submission" date="2010-04" db="EMBL/GenBank/DDBJ databases">
        <authorList>
            <person name="Buell R."/>
            <person name="Hamilton J."/>
            <person name="Hostetler J."/>
        </authorList>
    </citation>
    <scope>NUCLEOTIDE SEQUENCE [LARGE SCALE GENOMIC DNA]</scope>
    <source>
        <strain evidence="14">DAOM:BR144</strain>
    </source>
</reference>
<dbReference type="PROSITE" id="PS50929">
    <property type="entry name" value="ABC_TM1F"/>
    <property type="match status" value="2"/>
</dbReference>
<dbReference type="Proteomes" id="UP000019132">
    <property type="component" value="Unassembled WGS sequence"/>
</dbReference>
<dbReference type="Gene3D" id="1.20.1560.10">
    <property type="entry name" value="ABC transporter type 1, transmembrane domain"/>
    <property type="match status" value="2"/>
</dbReference>
<evidence type="ECO:0000313" key="14">
    <source>
        <dbReference type="Proteomes" id="UP000019132"/>
    </source>
</evidence>
<dbReference type="CDD" id="cd18580">
    <property type="entry name" value="ABC_6TM_ABCC_D2"/>
    <property type="match status" value="1"/>
</dbReference>
<evidence type="ECO:0000256" key="9">
    <source>
        <dbReference type="SAM" id="MobiDB-lite"/>
    </source>
</evidence>
<reference evidence="14" key="1">
    <citation type="journal article" date="2010" name="Genome Biol.">
        <title>Genome sequence of the necrotrophic plant pathogen Pythium ultimum reveals original pathogenicity mechanisms and effector repertoire.</title>
        <authorList>
            <person name="Levesque C.A."/>
            <person name="Brouwer H."/>
            <person name="Cano L."/>
            <person name="Hamilton J.P."/>
            <person name="Holt C."/>
            <person name="Huitema E."/>
            <person name="Raffaele S."/>
            <person name="Robideau G.P."/>
            <person name="Thines M."/>
            <person name="Win J."/>
            <person name="Zerillo M.M."/>
            <person name="Beakes G.W."/>
            <person name="Boore J.L."/>
            <person name="Busam D."/>
            <person name="Dumas B."/>
            <person name="Ferriera S."/>
            <person name="Fuerstenberg S.I."/>
            <person name="Gachon C.M."/>
            <person name="Gaulin E."/>
            <person name="Govers F."/>
            <person name="Grenville-Briggs L."/>
            <person name="Horner N."/>
            <person name="Hostetler J."/>
            <person name="Jiang R.H."/>
            <person name="Johnson J."/>
            <person name="Krajaejun T."/>
            <person name="Lin H."/>
            <person name="Meijer H.J."/>
            <person name="Moore B."/>
            <person name="Morris P."/>
            <person name="Phuntmart V."/>
            <person name="Puiu D."/>
            <person name="Shetty J."/>
            <person name="Stajich J.E."/>
            <person name="Tripathy S."/>
            <person name="Wawra S."/>
            <person name="van West P."/>
            <person name="Whitty B.R."/>
            <person name="Coutinho P.M."/>
            <person name="Henrissat B."/>
            <person name="Martin F."/>
            <person name="Thomas P.D."/>
            <person name="Tyler B.M."/>
            <person name="De Vries R.P."/>
            <person name="Kamoun S."/>
            <person name="Yandell M."/>
            <person name="Tisserat N."/>
            <person name="Buell C.R."/>
        </authorList>
    </citation>
    <scope>NUCLEOTIDE SEQUENCE</scope>
    <source>
        <strain evidence="14">DAOM:BR144</strain>
    </source>
</reference>
<feature type="transmembrane region" description="Helical" evidence="10">
    <location>
        <begin position="370"/>
        <end position="391"/>
    </location>
</feature>
<reference evidence="13" key="3">
    <citation type="submission" date="2015-02" db="UniProtKB">
        <authorList>
            <consortium name="EnsemblProtists"/>
        </authorList>
    </citation>
    <scope>IDENTIFICATION</scope>
    <source>
        <strain evidence="13">DAOM BR144</strain>
    </source>
</reference>
<keyword evidence="14" id="KW-1185">Reference proteome</keyword>
<feature type="transmembrane region" description="Helical" evidence="10">
    <location>
        <begin position="790"/>
        <end position="814"/>
    </location>
</feature>
<evidence type="ECO:0000256" key="6">
    <source>
        <dbReference type="ARBA" id="ARBA00022840"/>
    </source>
</evidence>
<evidence type="ECO:0000256" key="3">
    <source>
        <dbReference type="ARBA" id="ARBA00022692"/>
    </source>
</evidence>
<feature type="compositionally biased region" description="Basic and acidic residues" evidence="9">
    <location>
        <begin position="33"/>
        <end position="47"/>
    </location>
</feature>
<evidence type="ECO:0000256" key="10">
    <source>
        <dbReference type="SAM" id="Phobius"/>
    </source>
</evidence>
<dbReference type="SMART" id="SM00382">
    <property type="entry name" value="AAA"/>
    <property type="match status" value="2"/>
</dbReference>
<dbReference type="VEuPathDB" id="FungiDB:PYU1_G011384"/>
<dbReference type="InterPro" id="IPR003439">
    <property type="entry name" value="ABC_transporter-like_ATP-bd"/>
</dbReference>
<evidence type="ECO:0000256" key="8">
    <source>
        <dbReference type="ARBA" id="ARBA00023136"/>
    </source>
</evidence>
<keyword evidence="6" id="KW-0067">ATP-binding</keyword>
<dbReference type="InterPro" id="IPR017871">
    <property type="entry name" value="ABC_transporter-like_CS"/>
</dbReference>
<evidence type="ECO:0000313" key="13">
    <source>
        <dbReference type="EnsemblProtists" id="PYU1_T011409"/>
    </source>
</evidence>
<dbReference type="InParanoid" id="K3X2G0"/>
<dbReference type="OMA" id="ACCEEFQ"/>
<dbReference type="InterPro" id="IPR003593">
    <property type="entry name" value="AAA+_ATPase"/>
</dbReference>
<dbReference type="GO" id="GO:0140359">
    <property type="term" value="F:ABC-type transporter activity"/>
    <property type="evidence" value="ECO:0007669"/>
    <property type="project" value="InterPro"/>
</dbReference>
<dbReference type="GO" id="GO:0005774">
    <property type="term" value="C:vacuolar membrane"/>
    <property type="evidence" value="ECO:0007669"/>
    <property type="project" value="UniProtKB-SubCell"/>
</dbReference>
<dbReference type="InterPro" id="IPR044746">
    <property type="entry name" value="ABCC_6TM_D1"/>
</dbReference>
<feature type="transmembrane region" description="Helical" evidence="10">
    <location>
        <begin position="182"/>
        <end position="205"/>
    </location>
</feature>
<accession>K3X2G0</accession>
<evidence type="ECO:0000256" key="5">
    <source>
        <dbReference type="ARBA" id="ARBA00022741"/>
    </source>
</evidence>
<feature type="transmembrane region" description="Helical" evidence="10">
    <location>
        <begin position="397"/>
        <end position="414"/>
    </location>
</feature>
<keyword evidence="2" id="KW-0813">Transport</keyword>
<dbReference type="EnsemblProtists" id="PYU1_T011409">
    <property type="protein sequence ID" value="PYU1_T011409"/>
    <property type="gene ID" value="PYU1_G011384"/>
</dbReference>
<feature type="domain" description="ABC transmembrane type-1" evidence="12">
    <location>
        <begin position="801"/>
        <end position="1089"/>
    </location>
</feature>
<evidence type="ECO:0000259" key="11">
    <source>
        <dbReference type="PROSITE" id="PS50893"/>
    </source>
</evidence>
<dbReference type="PROSITE" id="PS00211">
    <property type="entry name" value="ABC_TRANSPORTER_1"/>
    <property type="match status" value="1"/>
</dbReference>
<feature type="transmembrane region" description="Helical" evidence="10">
    <location>
        <begin position="283"/>
        <end position="304"/>
    </location>
</feature>
<dbReference type="Pfam" id="PF00664">
    <property type="entry name" value="ABC_membrane"/>
    <property type="match status" value="2"/>
</dbReference>
<proteinExistence type="predicted"/>
<comment type="subcellular location">
    <subcellularLocation>
        <location evidence="1">Vacuole membrane</location>
        <topology evidence="1">Multi-pass membrane protein</topology>
    </subcellularLocation>
</comment>
<dbReference type="Gene3D" id="3.40.50.300">
    <property type="entry name" value="P-loop containing nucleotide triphosphate hydrolases"/>
    <property type="match status" value="2"/>
</dbReference>
<dbReference type="HOGENOM" id="CLU_000604_27_3_1"/>
<dbReference type="SUPFAM" id="SSF52540">
    <property type="entry name" value="P-loop containing nucleoside triphosphate hydrolases"/>
    <property type="match status" value="2"/>
</dbReference>
<feature type="transmembrane region" description="Helical" evidence="10">
    <location>
        <begin position="253"/>
        <end position="277"/>
    </location>
</feature>
<feature type="domain" description="ABC transmembrane type-1" evidence="12">
    <location>
        <begin position="150"/>
        <end position="426"/>
    </location>
</feature>
<dbReference type="PANTHER" id="PTHR24223">
    <property type="entry name" value="ATP-BINDING CASSETTE SUB-FAMILY C"/>
    <property type="match status" value="1"/>
</dbReference>
<keyword evidence="4" id="KW-0677">Repeat</keyword>
<dbReference type="SUPFAM" id="SSF90123">
    <property type="entry name" value="ABC transporter transmembrane region"/>
    <property type="match status" value="2"/>
</dbReference>
<dbReference type="InterPro" id="IPR036640">
    <property type="entry name" value="ABC1_TM_sf"/>
</dbReference>
<evidence type="ECO:0000259" key="12">
    <source>
        <dbReference type="PROSITE" id="PS50929"/>
    </source>
</evidence>
<dbReference type="InterPro" id="IPR011527">
    <property type="entry name" value="ABC1_TM_dom"/>
</dbReference>
<dbReference type="Pfam" id="PF00005">
    <property type="entry name" value="ABC_tran"/>
    <property type="match status" value="2"/>
</dbReference>
<feature type="domain" description="ABC transporter" evidence="11">
    <location>
        <begin position="1126"/>
        <end position="1360"/>
    </location>
</feature>
<feature type="transmembrane region" description="Helical" evidence="10">
    <location>
        <begin position="140"/>
        <end position="162"/>
    </location>
</feature>
<dbReference type="InterPro" id="IPR027417">
    <property type="entry name" value="P-loop_NTPase"/>
</dbReference>
<keyword evidence="8 10" id="KW-0472">Membrane</keyword>
<protein>
    <submittedName>
        <fullName evidence="13">Uncharacterized protein</fullName>
    </submittedName>
</protein>
<name>K3X2G0_GLOUD</name>
<feature type="transmembrane region" description="Helical" evidence="10">
    <location>
        <begin position="845"/>
        <end position="868"/>
    </location>
</feature>
<dbReference type="CDD" id="cd18579">
    <property type="entry name" value="ABC_6TM_ABCC_D1"/>
    <property type="match status" value="1"/>
</dbReference>
<dbReference type="FunCoup" id="K3X2G0">
    <property type="interactions" value="2"/>
</dbReference>
<dbReference type="PROSITE" id="PS50893">
    <property type="entry name" value="ABC_TRANSPORTER_2"/>
    <property type="match status" value="2"/>
</dbReference>
<feature type="region of interest" description="Disordered" evidence="9">
    <location>
        <begin position="33"/>
        <end position="56"/>
    </location>
</feature>
<dbReference type="FunFam" id="3.40.50.300:FF:000997">
    <property type="entry name" value="Multidrug resistance-associated protein 1"/>
    <property type="match status" value="1"/>
</dbReference>
<dbReference type="FunFam" id="1.20.1560.10:FF:000013">
    <property type="entry name" value="ABC transporter C family member 2"/>
    <property type="match status" value="1"/>
</dbReference>
<keyword evidence="7 10" id="KW-1133">Transmembrane helix</keyword>
<evidence type="ECO:0000256" key="1">
    <source>
        <dbReference type="ARBA" id="ARBA00004128"/>
    </source>
</evidence>
<keyword evidence="3 10" id="KW-0812">Transmembrane</keyword>
<evidence type="ECO:0000256" key="7">
    <source>
        <dbReference type="ARBA" id="ARBA00022989"/>
    </source>
</evidence>
<keyword evidence="5" id="KW-0547">Nucleotide-binding</keyword>
<evidence type="ECO:0000256" key="2">
    <source>
        <dbReference type="ARBA" id="ARBA00022448"/>
    </source>
</evidence>
<organism evidence="13 14">
    <name type="scientific">Globisporangium ultimum (strain ATCC 200006 / CBS 805.95 / DAOM BR144)</name>
    <name type="common">Pythium ultimum</name>
    <dbReference type="NCBI Taxonomy" id="431595"/>
    <lineage>
        <taxon>Eukaryota</taxon>
        <taxon>Sar</taxon>
        <taxon>Stramenopiles</taxon>
        <taxon>Oomycota</taxon>
        <taxon>Peronosporomycetes</taxon>
        <taxon>Pythiales</taxon>
        <taxon>Pythiaceae</taxon>
        <taxon>Globisporangium</taxon>
    </lineage>
</organism>
<dbReference type="InterPro" id="IPR050173">
    <property type="entry name" value="ABC_transporter_C-like"/>
</dbReference>
<sequence length="1369" mass="151924">MARGPTTSSLSRQYVAVHSVTPSNTTVAAIDDLREPEVKEQHPKQPENRQSFRSQANPLPTTSWLSLVLMHWIQPIVSLGARKVLEKDDIWELCDEDTCAALQERFQMNATTPRNRKADAGDDSIGDRSLMMALQKTFRLDMFVVLANYLVYVLIMGMQSYIVQAILDFLSDRENLFHIHNGLVLVAIMAGVSIVATVCLSYAFFVSCRVGLNMRSLLISQLYQKSLRLSCVARQSYSTGEIMTLMSVDTTRVMVAMVNGPWLVVAPVAFVITIVLISQLLDATTGLCGAAFILLVVCISVLLARQIGQIQHKLLQVAEARVKLTSETLHGIRVVKFYAWEASLAQRVEAIREQEVKLYRKFHYYHMANSTLLFMTPVLLGGVTMGFYVFVRGNLTVTQTFTLIAMLSISRFAVRMFPQGISAVSQARVAFARMDAFLSADEQDSAAVLPPETGDGVQAAGSIRIFGARLQWLHDEESQSTITTHHEEESPIVAFAFSPTPSTGFALEQINLVIEPGSLTMIIGVVGSGKSSVLHAILGEMILVRGDVDVHGEISYVSQQPWIRNVSIKDNILFENAYDANRYEHVLNATQLAQDLSSFSSGDRTEIGEHGINLSGGQKARVAIARAMYRAHYDILILDDPLSAVDPHVAHAVFEQCILGLAKKKTRLLVLNSHYDLLPHADKVLVVQDGRIAGDGTYTEILNQFPHLRTQRRKLDQAEQDLVDERPRLIKDEINAAGEATKGAVDPAIVRETIPQRTQQQTLSESGDNEASKLIKAEERIKGNVTAQTYVSYFDGMGLHTALVICGIVLIYGLSQGVRTIVDWWQAYWAKNMYRDGVDPTYSKLWFAAWYFGLIGICAVITLGRGLVMIECCIQSSKNLHDQLFRRVLRAPVNRYFDVTPIGRVLNRFSNDLDQMDLVLPQQYHNVFQNLTMSIGALAVCAMASFWIGVSYIPMLMIFGITGVYFKRTSREVKRLEGISRTPIFSLIGETLNGLNTIRAFKMQDHFGHMCNDAVDDHASVLFIYNTASMWLALRMDFVSVAISGVVSLYLVLTKGQLSAILAGMALTYSLKVTSTVQSTVRAFDAADNAMTSVERLLHFRTIPVEDDGANCASVNRDLWPSQGSIKFENVRLKYRPELPLVLRGVSIEVQGGEKLGICGRTGSGKSSLMAALFRMCEFESGTIFIDGVDIIQVKLPELRRSLAIIPQDPVLYSGSLRQNLDPFGECSDEAIWSALKLVHLMDNVTKWGASLEFLVSERGDNLSIGQRQLLCIARALLKNSKIVVLDEATASIDTATDHLIQSTMNETFAAKTMLIIAHRIHTILHCDKIAVMDAGRVVEFGSPESLLSQPTSRFAALTKRSDRPHKMR</sequence>
<dbReference type="GO" id="GO:0016887">
    <property type="term" value="F:ATP hydrolysis activity"/>
    <property type="evidence" value="ECO:0007669"/>
    <property type="project" value="InterPro"/>
</dbReference>
<dbReference type="CDD" id="cd03250">
    <property type="entry name" value="ABCC_MRP_domain1"/>
    <property type="match status" value="1"/>
</dbReference>
<feature type="transmembrane region" description="Helical" evidence="10">
    <location>
        <begin position="935"/>
        <end position="966"/>
    </location>
</feature>